<evidence type="ECO:0000256" key="9">
    <source>
        <dbReference type="ARBA" id="ARBA00022842"/>
    </source>
</evidence>
<dbReference type="InterPro" id="IPR010978">
    <property type="entry name" value="tRNA-bd_arm"/>
</dbReference>
<name>A0AA49JFI1_9BACT</name>
<dbReference type="Pfam" id="PF02912">
    <property type="entry name" value="Phe_tRNA-synt_N"/>
    <property type="match status" value="1"/>
</dbReference>
<dbReference type="AlphaFoldDB" id="A0AA49JFI1"/>
<evidence type="ECO:0000256" key="2">
    <source>
        <dbReference type="ARBA" id="ARBA00010207"/>
    </source>
</evidence>
<dbReference type="SUPFAM" id="SSF55681">
    <property type="entry name" value="Class II aaRS and biotin synthetases"/>
    <property type="match status" value="1"/>
</dbReference>
<dbReference type="EMBL" id="CP120682">
    <property type="protein sequence ID" value="WKN38546.1"/>
    <property type="molecule type" value="Genomic_DNA"/>
</dbReference>
<evidence type="ECO:0000256" key="8">
    <source>
        <dbReference type="ARBA" id="ARBA00022840"/>
    </source>
</evidence>
<evidence type="ECO:0000256" key="4">
    <source>
        <dbReference type="ARBA" id="ARBA00022490"/>
    </source>
</evidence>
<dbReference type="PANTHER" id="PTHR11538:SF41">
    <property type="entry name" value="PHENYLALANINE--TRNA LIGASE, MITOCHONDRIAL"/>
    <property type="match status" value="1"/>
</dbReference>
<reference evidence="15" key="1">
    <citation type="journal article" date="2023" name="Comput. Struct. Biotechnol. J.">
        <title>Discovery of a novel marine Bacteroidetes with a rich repertoire of carbohydrate-active enzymes.</title>
        <authorList>
            <person name="Chen B."/>
            <person name="Liu G."/>
            <person name="Chen Q."/>
            <person name="Wang H."/>
            <person name="Liu L."/>
            <person name="Tang K."/>
        </authorList>
    </citation>
    <scope>NUCLEOTIDE SEQUENCE</scope>
    <source>
        <strain evidence="15">TK19036</strain>
    </source>
</reference>
<protein>
    <recommendedName>
        <fullName evidence="13">Phenylalanine--tRNA ligase alpha subunit</fullName>
        <ecNumber evidence="13">6.1.1.20</ecNumber>
    </recommendedName>
    <alternativeName>
        <fullName evidence="13">Phenylalanyl-tRNA synthetase alpha subunit</fullName>
        <shortName evidence="13">PheRS</shortName>
    </alternativeName>
</protein>
<dbReference type="PANTHER" id="PTHR11538">
    <property type="entry name" value="PHENYLALANYL-TRNA SYNTHETASE"/>
    <property type="match status" value="1"/>
</dbReference>
<evidence type="ECO:0000256" key="6">
    <source>
        <dbReference type="ARBA" id="ARBA00022723"/>
    </source>
</evidence>
<evidence type="ECO:0000313" key="15">
    <source>
        <dbReference type="EMBL" id="WKN38546.1"/>
    </source>
</evidence>
<evidence type="ECO:0000256" key="12">
    <source>
        <dbReference type="ARBA" id="ARBA00049255"/>
    </source>
</evidence>
<comment type="cofactor">
    <cofactor evidence="13">
        <name>Mg(2+)</name>
        <dbReference type="ChEBI" id="CHEBI:18420"/>
    </cofactor>
    <text evidence="13">Binds 2 magnesium ions per tetramer.</text>
</comment>
<dbReference type="NCBIfam" id="TIGR00468">
    <property type="entry name" value="pheS"/>
    <property type="match status" value="1"/>
</dbReference>
<keyword evidence="8 13" id="KW-0067">ATP-binding</keyword>
<evidence type="ECO:0000259" key="14">
    <source>
        <dbReference type="PROSITE" id="PS50862"/>
    </source>
</evidence>
<comment type="subcellular location">
    <subcellularLocation>
        <location evidence="1 13">Cytoplasm</location>
    </subcellularLocation>
</comment>
<keyword evidence="7 13" id="KW-0547">Nucleotide-binding</keyword>
<dbReference type="InterPro" id="IPR022911">
    <property type="entry name" value="Phe_tRNA_ligase_alpha1_bac"/>
</dbReference>
<dbReference type="GO" id="GO:0005524">
    <property type="term" value="F:ATP binding"/>
    <property type="evidence" value="ECO:0007669"/>
    <property type="project" value="UniProtKB-UniRule"/>
</dbReference>
<dbReference type="SUPFAM" id="SSF46589">
    <property type="entry name" value="tRNA-binding arm"/>
    <property type="match status" value="1"/>
</dbReference>
<evidence type="ECO:0000256" key="13">
    <source>
        <dbReference type="HAMAP-Rule" id="MF_00281"/>
    </source>
</evidence>
<comment type="subunit">
    <text evidence="3 13">Tetramer of two alpha and two beta subunits.</text>
</comment>
<accession>A0AA49JFI1</accession>
<dbReference type="InterPro" id="IPR004188">
    <property type="entry name" value="Phe-tRNA_ligase_II_N"/>
</dbReference>
<dbReference type="HAMAP" id="MF_00281">
    <property type="entry name" value="Phe_tRNA_synth_alpha1"/>
    <property type="match status" value="1"/>
</dbReference>
<dbReference type="GO" id="GO:0006432">
    <property type="term" value="P:phenylalanyl-tRNA aminoacylation"/>
    <property type="evidence" value="ECO:0007669"/>
    <property type="project" value="UniProtKB-UniRule"/>
</dbReference>
<dbReference type="GO" id="GO:0005737">
    <property type="term" value="C:cytoplasm"/>
    <property type="evidence" value="ECO:0007669"/>
    <property type="project" value="UniProtKB-SubCell"/>
</dbReference>
<keyword evidence="5 13" id="KW-0436">Ligase</keyword>
<evidence type="ECO:0000256" key="5">
    <source>
        <dbReference type="ARBA" id="ARBA00022598"/>
    </source>
</evidence>
<evidence type="ECO:0000256" key="10">
    <source>
        <dbReference type="ARBA" id="ARBA00022917"/>
    </source>
</evidence>
<proteinExistence type="inferred from homology"/>
<organism evidence="15">
    <name type="scientific">Roseihalotalea indica</name>
    <dbReference type="NCBI Taxonomy" id="2867963"/>
    <lineage>
        <taxon>Bacteria</taxon>
        <taxon>Pseudomonadati</taxon>
        <taxon>Bacteroidota</taxon>
        <taxon>Cytophagia</taxon>
        <taxon>Cytophagales</taxon>
        <taxon>Catalimonadaceae</taxon>
        <taxon>Roseihalotalea</taxon>
    </lineage>
</organism>
<dbReference type="Gene3D" id="3.30.930.10">
    <property type="entry name" value="Bira Bifunctional Protein, Domain 2"/>
    <property type="match status" value="1"/>
</dbReference>
<dbReference type="CDD" id="cd00496">
    <property type="entry name" value="PheRS_alpha_core"/>
    <property type="match status" value="1"/>
</dbReference>
<keyword evidence="10 13" id="KW-0648">Protein biosynthesis</keyword>
<dbReference type="InterPro" id="IPR002319">
    <property type="entry name" value="Phenylalanyl-tRNA_Synthase"/>
</dbReference>
<dbReference type="Pfam" id="PF01409">
    <property type="entry name" value="tRNA-synt_2d"/>
    <property type="match status" value="1"/>
</dbReference>
<evidence type="ECO:0000256" key="11">
    <source>
        <dbReference type="ARBA" id="ARBA00023146"/>
    </source>
</evidence>
<reference evidence="15" key="2">
    <citation type="journal article" date="2024" name="Antonie Van Leeuwenhoek">
        <title>Roseihalotalea indica gen. nov., sp. nov., a halophilic Bacteroidetes from mesopelagic Southwest Indian Ocean with higher carbohydrate metabolic potential.</title>
        <authorList>
            <person name="Chen B."/>
            <person name="Zhang M."/>
            <person name="Lin D."/>
            <person name="Ye J."/>
            <person name="Tang K."/>
        </authorList>
    </citation>
    <scope>NUCLEOTIDE SEQUENCE</scope>
    <source>
        <strain evidence="15">TK19036</strain>
    </source>
</reference>
<keyword evidence="11 13" id="KW-0030">Aminoacyl-tRNA synthetase</keyword>
<dbReference type="EC" id="6.1.1.20" evidence="13"/>
<evidence type="ECO:0000256" key="3">
    <source>
        <dbReference type="ARBA" id="ARBA00011209"/>
    </source>
</evidence>
<keyword evidence="6 13" id="KW-0479">Metal-binding</keyword>
<comment type="catalytic activity">
    <reaction evidence="12 13">
        <text>tRNA(Phe) + L-phenylalanine + ATP = L-phenylalanyl-tRNA(Phe) + AMP + diphosphate + H(+)</text>
        <dbReference type="Rhea" id="RHEA:19413"/>
        <dbReference type="Rhea" id="RHEA-COMP:9668"/>
        <dbReference type="Rhea" id="RHEA-COMP:9699"/>
        <dbReference type="ChEBI" id="CHEBI:15378"/>
        <dbReference type="ChEBI" id="CHEBI:30616"/>
        <dbReference type="ChEBI" id="CHEBI:33019"/>
        <dbReference type="ChEBI" id="CHEBI:58095"/>
        <dbReference type="ChEBI" id="CHEBI:78442"/>
        <dbReference type="ChEBI" id="CHEBI:78531"/>
        <dbReference type="ChEBI" id="CHEBI:456215"/>
        <dbReference type="EC" id="6.1.1.20"/>
    </reaction>
</comment>
<dbReference type="GO" id="GO:0000049">
    <property type="term" value="F:tRNA binding"/>
    <property type="evidence" value="ECO:0007669"/>
    <property type="project" value="InterPro"/>
</dbReference>
<dbReference type="InterPro" id="IPR045864">
    <property type="entry name" value="aa-tRNA-synth_II/BPL/LPL"/>
</dbReference>
<dbReference type="PROSITE" id="PS50862">
    <property type="entry name" value="AA_TRNA_LIGASE_II"/>
    <property type="match status" value="1"/>
</dbReference>
<comment type="similarity">
    <text evidence="2 13">Belongs to the class-II aminoacyl-tRNA synthetase family. Phe-tRNA synthetase alpha subunit type 1 subfamily.</text>
</comment>
<dbReference type="InterPro" id="IPR006195">
    <property type="entry name" value="aa-tRNA-synth_II"/>
</dbReference>
<feature type="domain" description="Aminoacyl-transfer RNA synthetases class-II family profile" evidence="14">
    <location>
        <begin position="108"/>
        <end position="342"/>
    </location>
</feature>
<dbReference type="GO" id="GO:0004826">
    <property type="term" value="F:phenylalanine-tRNA ligase activity"/>
    <property type="evidence" value="ECO:0007669"/>
    <property type="project" value="UniProtKB-UniRule"/>
</dbReference>
<keyword evidence="9 13" id="KW-0460">Magnesium</keyword>
<evidence type="ECO:0000256" key="7">
    <source>
        <dbReference type="ARBA" id="ARBA00022741"/>
    </source>
</evidence>
<sequence>MMNEKIEALKQEINQYTVSNQEELEEYRLRFISRKSVVGDLFGEMKTVAPEERKAMGVRLNDLKNTAQDKFKELIASLENQKSGQPDDVPDLTLPPVSNNLGAIHPLTQIRNRVVEIFERMGFNVAEGPEIEDDWHNFTALNFPPNHPAREMQDTFFIEKNSTEDGSDIVLRTHTSSVQVRLMETQKPPIRAIMPGRVYRNEAISARAHCVFHQVEGLYIDRNVSFADMKQTLLHFAKELFGKESKIRLRPSYFPFTEPSAELDVWWGTETEADRRVTKGTGWLEIGGCGMVDPNVLENCGIDSEEFTGFAFGMGIERFAMIKYQIKDLRLFTENDVRFLKQFVAFN</sequence>
<keyword evidence="4 13" id="KW-0963">Cytoplasm</keyword>
<dbReference type="GO" id="GO:0000287">
    <property type="term" value="F:magnesium ion binding"/>
    <property type="evidence" value="ECO:0007669"/>
    <property type="project" value="UniProtKB-UniRule"/>
</dbReference>
<feature type="binding site" evidence="13">
    <location>
        <position position="258"/>
    </location>
    <ligand>
        <name>Mg(2+)</name>
        <dbReference type="ChEBI" id="CHEBI:18420"/>
        <note>shared with beta subunit</note>
    </ligand>
</feature>
<dbReference type="InterPro" id="IPR004529">
    <property type="entry name" value="Phe-tRNA-synth_IIc_asu"/>
</dbReference>
<gene>
    <name evidence="13 15" type="primary">pheS</name>
    <name evidence="15" type="ORF">K4G66_07495</name>
</gene>
<evidence type="ECO:0000256" key="1">
    <source>
        <dbReference type="ARBA" id="ARBA00004496"/>
    </source>
</evidence>